<feature type="transmembrane region" description="Helical" evidence="1">
    <location>
        <begin position="105"/>
        <end position="125"/>
    </location>
</feature>
<proteinExistence type="predicted"/>
<sequence length="141" mass="14127">MRRAPAVIAAAVGAAVIVNLVVYAIGRAAGGSFRFTTDGTLNEVDAVTVAGFSAVPLLLGLSLVALLSRLGPWLTRTAVIVAPALALATIVVMTVPADLDTTSTITLSLCHVTLAPISVAAVLALGRGGRSRAGRAEPVSA</sequence>
<dbReference type="Proteomes" id="UP000632138">
    <property type="component" value="Unassembled WGS sequence"/>
</dbReference>
<gene>
    <name evidence="2" type="ORF">JIG36_47340</name>
</gene>
<dbReference type="Pfam" id="PF19545">
    <property type="entry name" value="DUF6069"/>
    <property type="match status" value="1"/>
</dbReference>
<organism evidence="2 3">
    <name type="scientific">Paractinoplanes ovalisporus</name>
    <dbReference type="NCBI Taxonomy" id="2810368"/>
    <lineage>
        <taxon>Bacteria</taxon>
        <taxon>Bacillati</taxon>
        <taxon>Actinomycetota</taxon>
        <taxon>Actinomycetes</taxon>
        <taxon>Micromonosporales</taxon>
        <taxon>Micromonosporaceae</taxon>
        <taxon>Paractinoplanes</taxon>
    </lineage>
</organism>
<name>A0ABS2ATF2_9ACTN</name>
<dbReference type="RefSeq" id="WP_203383491.1">
    <property type="nucleotide sequence ID" value="NZ_JAENHP010000032.1"/>
</dbReference>
<keyword evidence="1" id="KW-1133">Transmembrane helix</keyword>
<dbReference type="InterPro" id="IPR045713">
    <property type="entry name" value="DUF6069"/>
</dbReference>
<evidence type="ECO:0000256" key="1">
    <source>
        <dbReference type="SAM" id="Phobius"/>
    </source>
</evidence>
<reference evidence="2 3" key="1">
    <citation type="submission" date="2021-01" db="EMBL/GenBank/DDBJ databases">
        <title>Actinoplanes sp. nov. LDG1-06 isolated from lichen.</title>
        <authorList>
            <person name="Saeng-In P."/>
            <person name="Phongsopitanun W."/>
            <person name="Kanchanasin P."/>
            <person name="Yuki M."/>
            <person name="Kudo T."/>
            <person name="Ohkuma M."/>
            <person name="Tanasupawat S."/>
        </authorList>
    </citation>
    <scope>NUCLEOTIDE SEQUENCE [LARGE SCALE GENOMIC DNA]</scope>
    <source>
        <strain evidence="2 3">LDG1-06</strain>
    </source>
</reference>
<evidence type="ECO:0000313" key="3">
    <source>
        <dbReference type="Proteomes" id="UP000632138"/>
    </source>
</evidence>
<keyword evidence="1" id="KW-0812">Transmembrane</keyword>
<dbReference type="EMBL" id="JAENHP010000032">
    <property type="protein sequence ID" value="MBM2623137.1"/>
    <property type="molecule type" value="Genomic_DNA"/>
</dbReference>
<keyword evidence="3" id="KW-1185">Reference proteome</keyword>
<feature type="transmembrane region" description="Helical" evidence="1">
    <location>
        <begin position="46"/>
        <end position="67"/>
    </location>
</feature>
<comment type="caution">
    <text evidence="2">The sequence shown here is derived from an EMBL/GenBank/DDBJ whole genome shotgun (WGS) entry which is preliminary data.</text>
</comment>
<accession>A0ABS2ATF2</accession>
<evidence type="ECO:0000313" key="2">
    <source>
        <dbReference type="EMBL" id="MBM2623137.1"/>
    </source>
</evidence>
<keyword evidence="1" id="KW-0472">Membrane</keyword>
<feature type="transmembrane region" description="Helical" evidence="1">
    <location>
        <begin position="7"/>
        <end position="26"/>
    </location>
</feature>
<protein>
    <submittedName>
        <fullName evidence="2">Uncharacterized protein</fullName>
    </submittedName>
</protein>
<feature type="transmembrane region" description="Helical" evidence="1">
    <location>
        <begin position="79"/>
        <end position="99"/>
    </location>
</feature>